<feature type="compositionally biased region" description="Polar residues" evidence="1">
    <location>
        <begin position="244"/>
        <end position="265"/>
    </location>
</feature>
<feature type="compositionally biased region" description="Low complexity" evidence="1">
    <location>
        <begin position="912"/>
        <end position="922"/>
    </location>
</feature>
<feature type="compositionally biased region" description="Basic and acidic residues" evidence="1">
    <location>
        <begin position="1501"/>
        <end position="1569"/>
    </location>
</feature>
<feature type="compositionally biased region" description="Polar residues" evidence="1">
    <location>
        <begin position="2149"/>
        <end position="2162"/>
    </location>
</feature>
<feature type="compositionally biased region" description="Polar residues" evidence="1">
    <location>
        <begin position="184"/>
        <end position="211"/>
    </location>
</feature>
<reference evidence="2 3" key="1">
    <citation type="journal article" date="2012" name="BMC Genomics">
        <title>Tools to kill: Genome of one of the most destructive plant pathogenic fungi Macrophomina phaseolina.</title>
        <authorList>
            <person name="Islam M.S."/>
            <person name="Haque M.S."/>
            <person name="Islam M.M."/>
            <person name="Emdad E.M."/>
            <person name="Halim A."/>
            <person name="Hossen Q.M.M."/>
            <person name="Hossain M.Z."/>
            <person name="Ahmed B."/>
            <person name="Rahim S."/>
            <person name="Rahman M.S."/>
            <person name="Alam M.M."/>
            <person name="Hou S."/>
            <person name="Wan X."/>
            <person name="Saito J.A."/>
            <person name="Alam M."/>
        </authorList>
    </citation>
    <scope>NUCLEOTIDE SEQUENCE [LARGE SCALE GENOMIC DNA]</scope>
    <source>
        <strain evidence="2 3">MS6</strain>
    </source>
</reference>
<comment type="caution">
    <text evidence="2">The sequence shown here is derived from an EMBL/GenBank/DDBJ whole genome shotgun (WGS) entry which is preliminary data.</text>
</comment>
<feature type="compositionally biased region" description="Low complexity" evidence="1">
    <location>
        <begin position="2731"/>
        <end position="2771"/>
    </location>
</feature>
<name>K2S5F2_MACPH</name>
<dbReference type="InParanoid" id="K2S5F2"/>
<feature type="compositionally biased region" description="Pro residues" evidence="1">
    <location>
        <begin position="18"/>
        <end position="28"/>
    </location>
</feature>
<feature type="compositionally biased region" description="Basic and acidic residues" evidence="1">
    <location>
        <begin position="2808"/>
        <end position="2830"/>
    </location>
</feature>
<dbReference type="Proteomes" id="UP000007129">
    <property type="component" value="Unassembled WGS sequence"/>
</dbReference>
<feature type="compositionally biased region" description="Basic and acidic residues" evidence="1">
    <location>
        <begin position="725"/>
        <end position="738"/>
    </location>
</feature>
<feature type="compositionally biased region" description="Low complexity" evidence="1">
    <location>
        <begin position="2612"/>
        <end position="2625"/>
    </location>
</feature>
<feature type="compositionally biased region" description="Basic and acidic residues" evidence="1">
    <location>
        <begin position="853"/>
        <end position="866"/>
    </location>
</feature>
<feature type="compositionally biased region" description="Basic and acidic residues" evidence="1">
    <location>
        <begin position="642"/>
        <end position="658"/>
    </location>
</feature>
<evidence type="ECO:0000313" key="2">
    <source>
        <dbReference type="EMBL" id="EKG11940.1"/>
    </source>
</evidence>
<feature type="compositionally biased region" description="Pro residues" evidence="1">
    <location>
        <begin position="2409"/>
        <end position="2426"/>
    </location>
</feature>
<dbReference type="eggNOG" id="ENOG502SHV0">
    <property type="taxonomic scope" value="Eukaryota"/>
</dbReference>
<dbReference type="OrthoDB" id="5151921at2759"/>
<feature type="compositionally biased region" description="Basic residues" evidence="1">
    <location>
        <begin position="1454"/>
        <end position="1473"/>
    </location>
</feature>
<feature type="compositionally biased region" description="Polar residues" evidence="1">
    <location>
        <begin position="1427"/>
        <end position="1437"/>
    </location>
</feature>
<feature type="compositionally biased region" description="Pro residues" evidence="1">
    <location>
        <begin position="2471"/>
        <end position="2486"/>
    </location>
</feature>
<feature type="compositionally biased region" description="Acidic residues" evidence="1">
    <location>
        <begin position="53"/>
        <end position="64"/>
    </location>
</feature>
<dbReference type="HOGENOM" id="CLU_225980_0_0_1"/>
<feature type="compositionally biased region" description="Basic and acidic residues" evidence="1">
    <location>
        <begin position="796"/>
        <end position="805"/>
    </location>
</feature>
<feature type="compositionally biased region" description="Polar residues" evidence="1">
    <location>
        <begin position="2182"/>
        <end position="2192"/>
    </location>
</feature>
<feature type="compositionally biased region" description="Polar residues" evidence="1">
    <location>
        <begin position="1288"/>
        <end position="1316"/>
    </location>
</feature>
<feature type="region of interest" description="Disordered" evidence="1">
    <location>
        <begin position="1779"/>
        <end position="2488"/>
    </location>
</feature>
<feature type="compositionally biased region" description="Gly residues" evidence="1">
    <location>
        <begin position="2706"/>
        <end position="2715"/>
    </location>
</feature>
<feature type="region of interest" description="Disordered" evidence="1">
    <location>
        <begin position="1"/>
        <end position="39"/>
    </location>
</feature>
<feature type="compositionally biased region" description="Polar residues" evidence="1">
    <location>
        <begin position="85"/>
        <end position="100"/>
    </location>
</feature>
<feature type="compositionally biased region" description="Polar residues" evidence="1">
    <location>
        <begin position="627"/>
        <end position="639"/>
    </location>
</feature>
<dbReference type="VEuPathDB" id="FungiDB:MPH_10984"/>
<feature type="compositionally biased region" description="Low complexity" evidence="1">
    <location>
        <begin position="2649"/>
        <end position="2660"/>
    </location>
</feature>
<feature type="compositionally biased region" description="Polar residues" evidence="1">
    <location>
        <begin position="1679"/>
        <end position="1699"/>
    </location>
</feature>
<feature type="compositionally biased region" description="Polar residues" evidence="1">
    <location>
        <begin position="747"/>
        <end position="756"/>
    </location>
</feature>
<feature type="compositionally biased region" description="Polar residues" evidence="1">
    <location>
        <begin position="1709"/>
        <end position="1734"/>
    </location>
</feature>
<feature type="compositionally biased region" description="Polar residues" evidence="1">
    <location>
        <begin position="476"/>
        <end position="499"/>
    </location>
</feature>
<feature type="compositionally biased region" description="Polar residues" evidence="1">
    <location>
        <begin position="1372"/>
        <end position="1393"/>
    </location>
</feature>
<feature type="region of interest" description="Disordered" evidence="1">
    <location>
        <begin position="827"/>
        <end position="949"/>
    </location>
</feature>
<feature type="compositionally biased region" description="Basic and acidic residues" evidence="1">
    <location>
        <begin position="1936"/>
        <end position="1945"/>
    </location>
</feature>
<feature type="compositionally biased region" description="Acidic residues" evidence="1">
    <location>
        <begin position="2917"/>
        <end position="2927"/>
    </location>
</feature>
<feature type="region of interest" description="Disordered" evidence="1">
    <location>
        <begin position="1288"/>
        <end position="1320"/>
    </location>
</feature>
<feature type="compositionally biased region" description="Basic and acidic residues" evidence="1">
    <location>
        <begin position="1619"/>
        <end position="1632"/>
    </location>
</feature>
<feature type="compositionally biased region" description="Low complexity" evidence="1">
    <location>
        <begin position="2436"/>
        <end position="2450"/>
    </location>
</feature>
<feature type="compositionally biased region" description="Basic and acidic residues" evidence="1">
    <location>
        <begin position="675"/>
        <end position="696"/>
    </location>
</feature>
<feature type="compositionally biased region" description="Basic and acidic residues" evidence="1">
    <location>
        <begin position="2292"/>
        <end position="2302"/>
    </location>
</feature>
<feature type="compositionally biased region" description="Low complexity" evidence="1">
    <location>
        <begin position="1066"/>
        <end position="1089"/>
    </location>
</feature>
<sequence>MSGPYRFGPDRVTSPLDQRPPNPFPSGQPPSFKTNINRNKTKKWVTAKAVSYDGDDWEGYDSGDEYGVAAHASQNPQAPTGLRQRGQSVDKTGATRSFTEPVQPPASGHARNPSFEYGEEKRAFSHSLNHAQTLPVQPPPIDTSVPGSNAAGKAPVRESTPAASSSPLPSSSSSAQPPAGSYQEPPSAQSRISTTSWAPSVVSDSSAYQDPQNRRDFSESALPPPLQMRSSNTPTPSRFPPRKSSLSQPSPAEQSPSGDTAQSTPKAPRQRAPSNPNKPLPFIRPADIYKRVEEERRKASMDSERPSLDSVGRPSQDEVQSPGASQAGSSDDAGRVRSPNAERYDGGRGQTLAPLETVAERKSEYMPDFSLAEAESAAKASPATATLSKSEAPQISALPPVPVSSFGADFWDSAERPYQASSSAQDLAEANKVLPQPEAGPTEEPSLHHQPSHGFRTAVRNAFERVDDNSVPPTPVSKSNSLSAGGSGVSRSNTDSTAGISPIMSHVPSGANPTSWKRDMENTTPAIAEEPSGASRPTSSGTLQQVQRKPSPSHSRDGSASSIPRIGTPTGRRPLGTPSPSHSPARSPFIESTKPLPLGESGELGGVSSLGAASPTNFATREADLVSSPSSSNKRTSANMGAEEKQAQTSFLEHRRSSNIESSPERASPITRAESPTKGRVRDLAGKFNDIVDSRRNSTQSISSVKSNGSGNKRFSRSPSPTKESASERPQPEREVSFRPKLPGTWESYTTTGQSSPDKEKQEPIMDTVREGETTPPTKNRDALEETDITPTTAKRPVDHKDAVDPVHDPMAALAAAGAAIGESIKSAVAPGQRSPAKSEPESWEGSIASDDEQPKTEEEKKDRAVGDVYLHPLQLDRTAPSIASSSEAPTPGVNEDERESYSPVKAPPPLRSSRSPSAQPPELEIPDATKSASEEYSPGPDTSDLETDRLTADIMKRLSTPSLVGSVPEINRTLTPQPTAQDTPKALQENRASSVVPSEYENYWAAGGEEVTGADSDHAAAPLTVAPETTIRAVKPEESDPPAGDSSSRSGFLSHRFSWEREAAARNAAAQAAATEAQAPAASEEPTSTALGTDSAHLAAAQKSEDHPSVAKAIAELPDAPERTSDGLHIVNPEPELASSSSSAVELEAPAAPNQPLDADAWRAQTHDVDPPSSQSPLTPGQHPASATAQQQPRIPLFREILALKSTEERLSKYNQAREQFAGMDTGLRNWVSSTLATKPEHAELANLPKQPLPPIQSTYTSSGGGLMRHKHNASISHFATGFRKNNQTASNLTSGSTTHDSIASPTDGGQQSSAGREKMQAKGMDLLKGAGVLGGKGMKEAKGFFAKGRSRFRGESKASFRNITPYDHPSPSNVTASSLPAQPSQPEPTNAIASLPSAAQAFVRGDATRNAGETPPVLSPVDTAQEPNALQSPMTPATPATPLDEGVTKEREKKKRSFSFSKLRQRSKSASRSRPTSIVLDEVPESSSAPPPPPPVPKDFTDEAAGEKEEMPPTDRKQEVEKGIAKGVGEEPKAKDETQERKEEAELGGGHQEDQELAKSVSRDRNAAVDAVDIGAEAGTAADRPSTEVEAKPSDGAPGVSEIAFETGVAPSQGRRPSQDVDASKRDRPEMNVSKPVSRQVSRVNSAIGSRPASSIGSGSAFVAPEDWDSVPDPASGATSPVNRSMNQSPVSRTGTPGRSFAERAQSPIQRSTTPGSITMPTAQYGESSQKANGRWERLGVLPSPNIEPLSWLDEKEKRRSLAAEQRMERVIESVVRNSTPVSVRSKGSAGSMSKVVGKEQDVGKSRAVESDTEEPIAGGKSSRQSFAQRATGASSRQSIRTRDSKGSIASLLPVPLDEMAKKDLTLEDHELDRPKFDVSPIDLGDPAERDEQFRKATSTVKAGGDEGGEARNEYGAPDAHAGAQRSPSPSPSPDERHAKANDSAEQIPRVASPLQDITAAAASSDPLRQAPTGGLAPTEDQSRKYQVGPANPEFDVPRQRQSRGNFDQGPRPFSYMEGQSTQEESLQQGYMGPRGPVPGSTSGMERGMRYARRGPHNWQPPPPGLGGYGVQQQAPYGQRQFQSPPPGLVEGRLGQPQGQEGFNRQDFDPRSYSSEFELPGVGPPDHSEASDLRQKRRSILGGIGPSKTTPSGSNTPASKSSERVNERINPQHVDPQLHRTFSYQSSANENELGLTKGGRKDQKKQGPDVLEEMAKATDPANQKQKRQRSGIFAPFKRSEANNQQQKEATAAEHGHFSTPPPESATPSPDRKESKKGRNKLQRNASSGRLPDEAMAVEKKEKKKRTSLLGSIFGRSGSEAKQREKEEKKLRKSESKGKLSKLRKSNLTQPPVPDARSAAYAPVPQPPSSFQGPRGAGETPPAEESQPESSTPGSQKLPTPGSGLHHAPPPSGYPAGPGYPPPRPAMYGGGNGFAPPQQQQPAPPAAAAFRTRYYQPQRALSQDRALYPNGPPPPHMQGYPPLPQQQPRRFSEQMLQQQYQMPPHRAYHMPPLLHQQQQYPRHPSVSGGSTHGSDYNNGLSPQISAMTPPSAGGGYQRHGSVGPGGEDTVVSPITSGGSLSGYAEGGKEYFGPGRARNPSDPFERQRLWYQQQQQAAQQQQQTGMGMGGRAGMGRIVEGVGHGDEQQQVRQPLQQQQRPFELSLPGNEDEDEGERDAAPAVEQVEKQKEEKEKMAWTSSASTAAGNGGTSGTGSGYREVLPRTSAGGGYAPPIITTSPSSTTMTTAGGGPAPIITTTTTTTTTTSSSSSSGAHAHLALSPSPGGGRPSPTRIEARWTEVAPEDAEAALEKLREHKAREQLAAQEQERNVHPAYRHSPNPSLGGGSIVLSSAGHSPRLPPPGLEGQQGKHQRSVSGGLQMDPAYAKEYGIVEGPAAAGGGGGGVKGGGAAAGAGAESSDEDDDEDLYAEPTVYRSKESGQQGAQVLERARSEAGDTPSPPTVPASMVQENPPSPVARKAAALASQEKEVVNAAGEQGRSEGGGQKCDVGEEEDEEEPVVMHGASYPGMEWTPRWDGTIE</sequence>
<feature type="compositionally biased region" description="Polar residues" evidence="1">
    <location>
        <begin position="126"/>
        <end position="135"/>
    </location>
</feature>
<feature type="compositionally biased region" description="Polar residues" evidence="1">
    <location>
        <begin position="697"/>
        <end position="724"/>
    </location>
</feature>
<feature type="region of interest" description="Disordered" evidence="1">
    <location>
        <begin position="1019"/>
        <end position="1195"/>
    </location>
</feature>
<feature type="compositionally biased region" description="Basic and acidic residues" evidence="1">
    <location>
        <begin position="2684"/>
        <end position="2695"/>
    </location>
</feature>
<feature type="region of interest" description="Disordered" evidence="1">
    <location>
        <begin position="1362"/>
        <end position="1393"/>
    </location>
</feature>
<feature type="compositionally biased region" description="Basic and acidic residues" evidence="1">
    <location>
        <begin position="2320"/>
        <end position="2339"/>
    </location>
</feature>
<feature type="compositionally biased region" description="Polar residues" evidence="1">
    <location>
        <begin position="317"/>
        <end position="329"/>
    </location>
</feature>
<feature type="region of interest" description="Disordered" evidence="1">
    <location>
        <begin position="1411"/>
        <end position="1734"/>
    </location>
</feature>
<feature type="region of interest" description="Disordered" evidence="1">
    <location>
        <begin position="2519"/>
        <end position="2880"/>
    </location>
</feature>
<evidence type="ECO:0000313" key="3">
    <source>
        <dbReference type="Proteomes" id="UP000007129"/>
    </source>
</evidence>
<feature type="compositionally biased region" description="Low complexity" evidence="1">
    <location>
        <begin position="595"/>
        <end position="614"/>
    </location>
</feature>
<proteinExistence type="predicted"/>
<evidence type="ECO:0000256" key="1">
    <source>
        <dbReference type="SAM" id="MobiDB-lite"/>
    </source>
</evidence>
<organism evidence="2 3">
    <name type="scientific">Macrophomina phaseolina (strain MS6)</name>
    <name type="common">Charcoal rot fungus</name>
    <dbReference type="NCBI Taxonomy" id="1126212"/>
    <lineage>
        <taxon>Eukaryota</taxon>
        <taxon>Fungi</taxon>
        <taxon>Dikarya</taxon>
        <taxon>Ascomycota</taxon>
        <taxon>Pezizomycotina</taxon>
        <taxon>Dothideomycetes</taxon>
        <taxon>Dothideomycetes incertae sedis</taxon>
        <taxon>Botryosphaeriales</taxon>
        <taxon>Botryosphaeriaceae</taxon>
        <taxon>Macrophomina</taxon>
    </lineage>
</organism>
<feature type="region of interest" description="Disordered" evidence="1">
    <location>
        <begin position="51"/>
        <end position="401"/>
    </location>
</feature>
<dbReference type="PANTHER" id="PTHR34491">
    <property type="entry name" value="A-TYPE INCLUSION PROTEIN, PUTATIVE-RELATED"/>
    <property type="match status" value="1"/>
</dbReference>
<feature type="compositionally biased region" description="Polar residues" evidence="1">
    <location>
        <begin position="1824"/>
        <end position="1841"/>
    </location>
</feature>
<feature type="region of interest" description="Disordered" evidence="1">
    <location>
        <begin position="2892"/>
        <end position="3039"/>
    </location>
</feature>
<feature type="compositionally biased region" description="Low complexity" evidence="1">
    <location>
        <begin position="159"/>
        <end position="181"/>
    </location>
</feature>
<feature type="compositionally biased region" description="Basic and acidic residues" evidence="1">
    <location>
        <begin position="1861"/>
        <end position="1879"/>
    </location>
</feature>
<feature type="compositionally biased region" description="Polar residues" evidence="1">
    <location>
        <begin position="2389"/>
        <end position="2399"/>
    </location>
</feature>
<feature type="compositionally biased region" description="Basic and acidic residues" evidence="1">
    <location>
        <begin position="332"/>
        <end position="346"/>
    </location>
</feature>
<feature type="compositionally biased region" description="Low complexity" evidence="1">
    <location>
        <begin position="370"/>
        <end position="390"/>
    </location>
</feature>
<feature type="region of interest" description="Disordered" evidence="1">
    <location>
        <begin position="416"/>
        <end position="805"/>
    </location>
</feature>
<feature type="compositionally biased region" description="Gly residues" evidence="1">
    <location>
        <begin position="2896"/>
        <end position="2911"/>
    </location>
</feature>
<gene>
    <name evidence="2" type="ORF">MPH_10984</name>
</gene>
<feature type="compositionally biased region" description="Polar residues" evidence="1">
    <location>
        <begin position="973"/>
        <end position="983"/>
    </location>
</feature>
<dbReference type="STRING" id="1126212.K2S5F2"/>
<dbReference type="PANTHER" id="PTHR34491:SF74">
    <property type="entry name" value="DUF4456 DOMAIN-CONTAINING PROTEIN"/>
    <property type="match status" value="1"/>
</dbReference>
<feature type="compositionally biased region" description="Gly residues" evidence="1">
    <location>
        <begin position="2553"/>
        <end position="2567"/>
    </location>
</feature>
<feature type="compositionally biased region" description="Basic and acidic residues" evidence="1">
    <location>
        <begin position="757"/>
        <end position="784"/>
    </location>
</feature>
<feature type="compositionally biased region" description="Polar residues" evidence="1">
    <location>
        <begin position="2020"/>
        <end position="2031"/>
    </location>
</feature>
<feature type="compositionally biased region" description="Basic and acidic residues" evidence="1">
    <location>
        <begin position="287"/>
        <end position="307"/>
    </location>
</feature>
<accession>K2S5F2</accession>
<feature type="compositionally biased region" description="Basic and acidic residues" evidence="1">
    <location>
        <begin position="1799"/>
        <end position="1812"/>
    </location>
</feature>
<feature type="compositionally biased region" description="Polar residues" evidence="1">
    <location>
        <begin position="2073"/>
        <end position="2085"/>
    </location>
</feature>
<feature type="compositionally biased region" description="Polar residues" evidence="1">
    <location>
        <begin position="535"/>
        <end position="562"/>
    </location>
</feature>
<feature type="compositionally biased region" description="Polar residues" evidence="1">
    <location>
        <begin position="1637"/>
        <end position="1660"/>
    </location>
</feature>
<feature type="region of interest" description="Disordered" evidence="1">
    <location>
        <begin position="964"/>
        <end position="997"/>
    </location>
</feature>
<protein>
    <submittedName>
        <fullName evidence="2">Uncharacterized protein</fullName>
    </submittedName>
</protein>
<feature type="compositionally biased region" description="Low complexity" evidence="1">
    <location>
        <begin position="2696"/>
        <end position="2705"/>
    </location>
</feature>
<feature type="compositionally biased region" description="Polar residues" evidence="1">
    <location>
        <begin position="2528"/>
        <end position="2549"/>
    </location>
</feature>
<feature type="compositionally biased region" description="Polar residues" evidence="1">
    <location>
        <begin position="1173"/>
        <end position="1194"/>
    </location>
</feature>
<dbReference type="EMBL" id="AHHD01000465">
    <property type="protein sequence ID" value="EKG11940.1"/>
    <property type="molecule type" value="Genomic_DNA"/>
</dbReference>
<feature type="compositionally biased region" description="Low complexity" evidence="1">
    <location>
        <begin position="1134"/>
        <end position="1153"/>
    </location>
</feature>